<evidence type="ECO:0000313" key="2">
    <source>
        <dbReference type="EMBL" id="SBS14747.1"/>
    </source>
</evidence>
<feature type="region of interest" description="Disordered" evidence="1">
    <location>
        <begin position="40"/>
        <end position="65"/>
    </location>
</feature>
<reference evidence="2" key="2">
    <citation type="submission" date="2016-06" db="EMBL/GenBank/DDBJ databases">
        <title>The genome of a short-lived fish provides insights into sex chromosome evolution and the genetic control of aging.</title>
        <authorList>
            <person name="Reichwald K."/>
            <person name="Felder M."/>
            <person name="Petzold A."/>
            <person name="Koch P."/>
            <person name="Groth M."/>
            <person name="Platzer M."/>
        </authorList>
    </citation>
    <scope>NUCLEOTIDE SEQUENCE</scope>
    <source>
        <tissue evidence="2">Brain</tissue>
    </source>
</reference>
<organism evidence="2">
    <name type="scientific">Nothobranchius rachovii</name>
    <name type="common">bluefin notho</name>
    <dbReference type="NCBI Taxonomy" id="451742"/>
    <lineage>
        <taxon>Eukaryota</taxon>
        <taxon>Metazoa</taxon>
        <taxon>Chordata</taxon>
        <taxon>Craniata</taxon>
        <taxon>Vertebrata</taxon>
        <taxon>Euteleostomi</taxon>
        <taxon>Actinopterygii</taxon>
        <taxon>Neopterygii</taxon>
        <taxon>Teleostei</taxon>
        <taxon>Neoteleostei</taxon>
        <taxon>Acanthomorphata</taxon>
        <taxon>Ovalentaria</taxon>
        <taxon>Atherinomorphae</taxon>
        <taxon>Cyprinodontiformes</taxon>
        <taxon>Nothobranchiidae</taxon>
        <taxon>Nothobranchius</taxon>
    </lineage>
</organism>
<dbReference type="EMBL" id="HAEI01012278">
    <property type="protein sequence ID" value="SBS14747.1"/>
    <property type="molecule type" value="Transcribed_RNA"/>
</dbReference>
<dbReference type="AlphaFoldDB" id="A0A1A8S908"/>
<evidence type="ECO:0000256" key="1">
    <source>
        <dbReference type="SAM" id="MobiDB-lite"/>
    </source>
</evidence>
<accession>A0A1A8S908</accession>
<sequence>EQQKYKRLIKEAIEIRRRGCRTMNRDNGVYSWDCISGEGGAGGGGRRRPLLPADERSGGWRRHRRQLWGCSQPQTKLSARQ</sequence>
<name>A0A1A8S908_9TELE</name>
<feature type="non-terminal residue" evidence="2">
    <location>
        <position position="1"/>
    </location>
</feature>
<protein>
    <submittedName>
        <fullName evidence="2">Uncharacterized protein</fullName>
    </submittedName>
</protein>
<gene>
    <name evidence="2" type="primary">Nfu_g_1_005602</name>
</gene>
<feature type="non-terminal residue" evidence="2">
    <location>
        <position position="81"/>
    </location>
</feature>
<reference evidence="2" key="1">
    <citation type="submission" date="2016-05" db="EMBL/GenBank/DDBJ databases">
        <authorList>
            <person name="Lavstsen T."/>
            <person name="Jespersen J.S."/>
        </authorList>
    </citation>
    <scope>NUCLEOTIDE SEQUENCE</scope>
    <source>
        <tissue evidence="2">Brain</tissue>
    </source>
</reference>
<proteinExistence type="predicted"/>